<keyword evidence="12" id="KW-1185">Reference proteome</keyword>
<comment type="caution">
    <text evidence="10">The sequence shown here is derived from an EMBL/GenBank/DDBJ whole genome shotgun (WGS) entry which is preliminary data.</text>
</comment>
<evidence type="ECO:0000256" key="5">
    <source>
        <dbReference type="ARBA" id="ARBA00023152"/>
    </source>
</evidence>
<dbReference type="InterPro" id="IPR036849">
    <property type="entry name" value="Enolase-like_C_sf"/>
</dbReference>
<dbReference type="SUPFAM" id="SSF51604">
    <property type="entry name" value="Enolase C-terminal domain-like"/>
    <property type="match status" value="1"/>
</dbReference>
<dbReference type="Gene3D" id="3.20.20.120">
    <property type="entry name" value="Enolase-like C-terminal domain"/>
    <property type="match status" value="1"/>
</dbReference>
<evidence type="ECO:0000256" key="1">
    <source>
        <dbReference type="ARBA" id="ARBA00005031"/>
    </source>
</evidence>
<dbReference type="InterPro" id="IPR000941">
    <property type="entry name" value="Enolase"/>
</dbReference>
<organism evidence="10">
    <name type="scientific">Hexamita inflata</name>
    <dbReference type="NCBI Taxonomy" id="28002"/>
    <lineage>
        <taxon>Eukaryota</taxon>
        <taxon>Metamonada</taxon>
        <taxon>Diplomonadida</taxon>
        <taxon>Hexamitidae</taxon>
        <taxon>Hexamitinae</taxon>
        <taxon>Hexamita</taxon>
    </lineage>
</organism>
<dbReference type="PANTHER" id="PTHR11902">
    <property type="entry name" value="ENOLASE"/>
    <property type="match status" value="1"/>
</dbReference>
<evidence type="ECO:0000313" key="12">
    <source>
        <dbReference type="Proteomes" id="UP001642409"/>
    </source>
</evidence>
<accession>A0AA86NJA9</accession>
<dbReference type="InterPro" id="IPR029017">
    <property type="entry name" value="Enolase-like_N"/>
</dbReference>
<reference evidence="10" key="1">
    <citation type="submission" date="2023-06" db="EMBL/GenBank/DDBJ databases">
        <authorList>
            <person name="Kurt Z."/>
        </authorList>
    </citation>
    <scope>NUCLEOTIDE SEQUENCE</scope>
</reference>
<evidence type="ECO:0000256" key="4">
    <source>
        <dbReference type="ARBA" id="ARBA00022842"/>
    </source>
</evidence>
<keyword evidence="6" id="KW-0456">Lyase</keyword>
<name>A0AA86NJA9_9EUKA</name>
<comment type="pathway">
    <text evidence="1">Carbohydrate degradation; glycolysis; pyruvate from D-glyceraldehyde 3-phosphate: step 4/5.</text>
</comment>
<gene>
    <name evidence="11" type="ORF">HINF_LOCUS46284</name>
    <name evidence="10" type="ORF">HINF_LOCUS8455</name>
</gene>
<dbReference type="InterPro" id="IPR020811">
    <property type="entry name" value="Enolase_N"/>
</dbReference>
<sequence length="418" mass="46041">MSKITNIATRAIYDARGQPTPEVEIQTACGTFRASAPSQSSFSRHDCVELKDNEPRSWGGRGSQKCIDAIRTRIRPVLTGFDIQDINEVDKKLKEIDESPDGRMGTIGTNASLPISMACIQASAAYNRTPLFKYISKLANTKAKMPNPCFSLVSGGLSGGLTFVKDYYITAIGQIPLQDQLQNYSLLQQEVRKQLQNKTTISHTGGFMIAQDTVEEVLKVLTGWIKSAGLDGKVGIILDCAANDIADPKQFTYEITKFNPDKPKQVISGAQMIEKYVNLCTANPAIIAIIDPFYYEDFGNCAELISKVKKVQVFGQQMFSSRVDRVPYFIKHDRGQLASNVIIQMTSVGLISEVIKTARKAKEMNIPISVTTSNGETEDVFVAHLAVGLGADYFFVGGMQRSDRIEKVNELARIAELL</sequence>
<evidence type="ECO:0000256" key="2">
    <source>
        <dbReference type="ARBA" id="ARBA00009604"/>
    </source>
</evidence>
<dbReference type="Proteomes" id="UP001642409">
    <property type="component" value="Unassembled WGS sequence"/>
</dbReference>
<dbReference type="Gene3D" id="3.30.390.10">
    <property type="entry name" value="Enolase-like, N-terminal domain"/>
    <property type="match status" value="1"/>
</dbReference>
<dbReference type="EMBL" id="CAXDID020000204">
    <property type="protein sequence ID" value="CAL6054895.1"/>
    <property type="molecule type" value="Genomic_DNA"/>
</dbReference>
<keyword evidence="4 7" id="KW-0460">Magnesium</keyword>
<dbReference type="Pfam" id="PF03952">
    <property type="entry name" value="Enolase_N"/>
    <property type="match status" value="1"/>
</dbReference>
<evidence type="ECO:0000259" key="8">
    <source>
        <dbReference type="SMART" id="SM01192"/>
    </source>
</evidence>
<proteinExistence type="inferred from homology"/>
<keyword evidence="5" id="KW-0324">Glycolysis</keyword>
<reference evidence="11 12" key="2">
    <citation type="submission" date="2024-07" db="EMBL/GenBank/DDBJ databases">
        <authorList>
            <person name="Akdeniz Z."/>
        </authorList>
    </citation>
    <scope>NUCLEOTIDE SEQUENCE [LARGE SCALE GENOMIC DNA]</scope>
</reference>
<evidence type="ECO:0000313" key="11">
    <source>
        <dbReference type="EMBL" id="CAL6054895.1"/>
    </source>
</evidence>
<comment type="similarity">
    <text evidence="2">Belongs to the enolase family.</text>
</comment>
<dbReference type="GO" id="GO:0000015">
    <property type="term" value="C:phosphopyruvate hydratase complex"/>
    <property type="evidence" value="ECO:0007669"/>
    <property type="project" value="InterPro"/>
</dbReference>
<protein>
    <recommendedName>
        <fullName evidence="3">phosphopyruvate hydratase</fullName>
        <ecNumber evidence="3">4.2.1.11</ecNumber>
    </recommendedName>
</protein>
<feature type="domain" description="Enolase C-terminal TIM barrel" evidence="8">
    <location>
        <begin position="142"/>
        <end position="418"/>
    </location>
</feature>
<dbReference type="GO" id="GO:0000287">
    <property type="term" value="F:magnesium ion binding"/>
    <property type="evidence" value="ECO:0007669"/>
    <property type="project" value="InterPro"/>
</dbReference>
<dbReference type="InterPro" id="IPR020810">
    <property type="entry name" value="Enolase_C"/>
</dbReference>
<dbReference type="EMBL" id="CATOUU010000204">
    <property type="protein sequence ID" value="CAI9920810.1"/>
    <property type="molecule type" value="Genomic_DNA"/>
</dbReference>
<evidence type="ECO:0000256" key="7">
    <source>
        <dbReference type="PIRSR" id="PIRSR001400-3"/>
    </source>
</evidence>
<dbReference type="PIRSF" id="PIRSF001400">
    <property type="entry name" value="Enolase"/>
    <property type="match status" value="1"/>
</dbReference>
<dbReference type="AlphaFoldDB" id="A0AA86NJA9"/>
<dbReference type="SUPFAM" id="SSF54826">
    <property type="entry name" value="Enolase N-terminal domain-like"/>
    <property type="match status" value="1"/>
</dbReference>
<dbReference type="PRINTS" id="PR00148">
    <property type="entry name" value="ENOLASE"/>
</dbReference>
<dbReference type="GO" id="GO:0004634">
    <property type="term" value="F:phosphopyruvate hydratase activity"/>
    <property type="evidence" value="ECO:0007669"/>
    <property type="project" value="UniProtKB-EC"/>
</dbReference>
<dbReference type="Pfam" id="PF00113">
    <property type="entry name" value="Enolase_C"/>
    <property type="match status" value="1"/>
</dbReference>
<evidence type="ECO:0000259" key="9">
    <source>
        <dbReference type="SMART" id="SM01193"/>
    </source>
</evidence>
<comment type="cofactor">
    <cofactor evidence="7">
        <name>Mg(2+)</name>
        <dbReference type="ChEBI" id="CHEBI:18420"/>
    </cofactor>
    <text evidence="7">Mg(2+) is required for catalysis and for stabilizing the dimer.</text>
</comment>
<feature type="binding site" evidence="7">
    <location>
        <position position="239"/>
    </location>
    <ligand>
        <name>Mg(2+)</name>
        <dbReference type="ChEBI" id="CHEBI:18420"/>
    </ligand>
</feature>
<dbReference type="GO" id="GO:0006096">
    <property type="term" value="P:glycolytic process"/>
    <property type="evidence" value="ECO:0007669"/>
    <property type="project" value="UniProtKB-KW"/>
</dbReference>
<keyword evidence="7" id="KW-0479">Metal-binding</keyword>
<dbReference type="EC" id="4.2.1.11" evidence="3"/>
<evidence type="ECO:0000313" key="10">
    <source>
        <dbReference type="EMBL" id="CAI9920810.1"/>
    </source>
</evidence>
<evidence type="ECO:0000256" key="3">
    <source>
        <dbReference type="ARBA" id="ARBA00012058"/>
    </source>
</evidence>
<dbReference type="PANTHER" id="PTHR11902:SF1">
    <property type="entry name" value="ENOLASE"/>
    <property type="match status" value="1"/>
</dbReference>
<dbReference type="SMART" id="SM01192">
    <property type="entry name" value="Enolase_C"/>
    <property type="match status" value="1"/>
</dbReference>
<evidence type="ECO:0000256" key="6">
    <source>
        <dbReference type="ARBA" id="ARBA00023239"/>
    </source>
</evidence>
<feature type="domain" description="Enolase N-terminal" evidence="9">
    <location>
        <begin position="4"/>
        <end position="135"/>
    </location>
</feature>
<dbReference type="SMART" id="SM01193">
    <property type="entry name" value="Enolase_N"/>
    <property type="match status" value="1"/>
</dbReference>